<name>A0AAV7T003_PLEWA</name>
<sequence>MGRSGRDGESAPLIGFPEPTEEYPGGTEQSRISPGRSLLALTDEKRKWTLPEEGGPLEKKVERLERGRKPCGRRRTRRGEREETACCRKGGVRSQGE</sequence>
<evidence type="ECO:0000256" key="1">
    <source>
        <dbReference type="SAM" id="MobiDB-lite"/>
    </source>
</evidence>
<accession>A0AAV7T003</accession>
<dbReference type="EMBL" id="JANPWB010000007">
    <property type="protein sequence ID" value="KAJ1169709.1"/>
    <property type="molecule type" value="Genomic_DNA"/>
</dbReference>
<dbReference type="Proteomes" id="UP001066276">
    <property type="component" value="Chromosome 4_1"/>
</dbReference>
<evidence type="ECO:0000313" key="3">
    <source>
        <dbReference type="Proteomes" id="UP001066276"/>
    </source>
</evidence>
<protein>
    <submittedName>
        <fullName evidence="2">Uncharacterized protein</fullName>
    </submittedName>
</protein>
<feature type="region of interest" description="Disordered" evidence="1">
    <location>
        <begin position="1"/>
        <end position="35"/>
    </location>
</feature>
<feature type="compositionally biased region" description="Basic residues" evidence="1">
    <location>
        <begin position="69"/>
        <end position="78"/>
    </location>
</feature>
<gene>
    <name evidence="2" type="ORF">NDU88_001600</name>
</gene>
<comment type="caution">
    <text evidence="2">The sequence shown here is derived from an EMBL/GenBank/DDBJ whole genome shotgun (WGS) entry which is preliminary data.</text>
</comment>
<reference evidence="2" key="1">
    <citation type="journal article" date="2022" name="bioRxiv">
        <title>Sequencing and chromosome-scale assembly of the giantPleurodeles waltlgenome.</title>
        <authorList>
            <person name="Brown T."/>
            <person name="Elewa A."/>
            <person name="Iarovenko S."/>
            <person name="Subramanian E."/>
            <person name="Araus A.J."/>
            <person name="Petzold A."/>
            <person name="Susuki M."/>
            <person name="Suzuki K.-i.T."/>
            <person name="Hayashi T."/>
            <person name="Toyoda A."/>
            <person name="Oliveira C."/>
            <person name="Osipova E."/>
            <person name="Leigh N.D."/>
            <person name="Simon A."/>
            <person name="Yun M.H."/>
        </authorList>
    </citation>
    <scope>NUCLEOTIDE SEQUENCE</scope>
    <source>
        <strain evidence="2">20211129_DDA</strain>
        <tissue evidence="2">Liver</tissue>
    </source>
</reference>
<proteinExistence type="predicted"/>
<organism evidence="2 3">
    <name type="scientific">Pleurodeles waltl</name>
    <name type="common">Iberian ribbed newt</name>
    <dbReference type="NCBI Taxonomy" id="8319"/>
    <lineage>
        <taxon>Eukaryota</taxon>
        <taxon>Metazoa</taxon>
        <taxon>Chordata</taxon>
        <taxon>Craniata</taxon>
        <taxon>Vertebrata</taxon>
        <taxon>Euteleostomi</taxon>
        <taxon>Amphibia</taxon>
        <taxon>Batrachia</taxon>
        <taxon>Caudata</taxon>
        <taxon>Salamandroidea</taxon>
        <taxon>Salamandridae</taxon>
        <taxon>Pleurodelinae</taxon>
        <taxon>Pleurodeles</taxon>
    </lineage>
</organism>
<dbReference type="AlphaFoldDB" id="A0AAV7T003"/>
<feature type="region of interest" description="Disordered" evidence="1">
    <location>
        <begin position="67"/>
        <end position="97"/>
    </location>
</feature>
<keyword evidence="3" id="KW-1185">Reference proteome</keyword>
<evidence type="ECO:0000313" key="2">
    <source>
        <dbReference type="EMBL" id="KAJ1169709.1"/>
    </source>
</evidence>